<dbReference type="SUPFAM" id="SSF51905">
    <property type="entry name" value="FAD/NAD(P)-binding domain"/>
    <property type="match status" value="1"/>
</dbReference>
<gene>
    <name evidence="8" type="ORF">PENSTE_c003G08674</name>
</gene>
<comment type="caution">
    <text evidence="8">The sequence shown here is derived from an EMBL/GenBank/DDBJ whole genome shotgun (WGS) entry which is preliminary data.</text>
</comment>
<feature type="domain" description="FAD dependent oxidoreductase" evidence="7">
    <location>
        <begin position="91"/>
        <end position="474"/>
    </location>
</feature>
<reference evidence="9" key="1">
    <citation type="journal article" date="2017" name="Nat. Microbiol.">
        <title>Global analysis of biosynthetic gene clusters reveals vast potential of secondary metabolite production in Penicillium species.</title>
        <authorList>
            <person name="Nielsen J.C."/>
            <person name="Grijseels S."/>
            <person name="Prigent S."/>
            <person name="Ji B."/>
            <person name="Dainat J."/>
            <person name="Nielsen K.F."/>
            <person name="Frisvad J.C."/>
            <person name="Workman M."/>
            <person name="Nielsen J."/>
        </authorList>
    </citation>
    <scope>NUCLEOTIDE SEQUENCE [LARGE SCALE GENOMIC DNA]</scope>
    <source>
        <strain evidence="9">IBT 24891</strain>
    </source>
</reference>
<keyword evidence="4" id="KW-0274">FAD</keyword>
<evidence type="ECO:0000256" key="2">
    <source>
        <dbReference type="ARBA" id="ARBA00010989"/>
    </source>
</evidence>
<comment type="cofactor">
    <cofactor evidence="1">
        <name>FAD</name>
        <dbReference type="ChEBI" id="CHEBI:57692"/>
    </cofactor>
</comment>
<feature type="compositionally biased region" description="Basic and acidic residues" evidence="6">
    <location>
        <begin position="523"/>
        <end position="536"/>
    </location>
</feature>
<dbReference type="Pfam" id="PF01266">
    <property type="entry name" value="DAO"/>
    <property type="match status" value="1"/>
</dbReference>
<accession>A0A1V6TPG3</accession>
<comment type="similarity">
    <text evidence="2">Belongs to the MSOX/MTOX family.</text>
</comment>
<dbReference type="AlphaFoldDB" id="A0A1V6TPG3"/>
<dbReference type="PANTHER" id="PTHR10961:SF46">
    <property type="entry name" value="PEROXISOMAL SARCOSINE OXIDASE"/>
    <property type="match status" value="1"/>
</dbReference>
<evidence type="ECO:0000256" key="1">
    <source>
        <dbReference type="ARBA" id="ARBA00001974"/>
    </source>
</evidence>
<evidence type="ECO:0000256" key="4">
    <source>
        <dbReference type="ARBA" id="ARBA00022827"/>
    </source>
</evidence>
<proteinExistence type="inferred from homology"/>
<dbReference type="InterPro" id="IPR045170">
    <property type="entry name" value="MTOX"/>
</dbReference>
<dbReference type="GO" id="GO:0050660">
    <property type="term" value="F:flavin adenine dinucleotide binding"/>
    <property type="evidence" value="ECO:0007669"/>
    <property type="project" value="InterPro"/>
</dbReference>
<dbReference type="InterPro" id="IPR006076">
    <property type="entry name" value="FAD-dep_OxRdtase"/>
</dbReference>
<dbReference type="GO" id="GO:0050031">
    <property type="term" value="F:L-pipecolate oxidase activity"/>
    <property type="evidence" value="ECO:0007669"/>
    <property type="project" value="TreeGrafter"/>
</dbReference>
<dbReference type="OrthoDB" id="2219495at2759"/>
<dbReference type="Gene3D" id="3.30.9.10">
    <property type="entry name" value="D-Amino Acid Oxidase, subunit A, domain 2"/>
    <property type="match status" value="1"/>
</dbReference>
<evidence type="ECO:0000259" key="7">
    <source>
        <dbReference type="Pfam" id="PF01266"/>
    </source>
</evidence>
<keyword evidence="3" id="KW-0285">Flavoprotein</keyword>
<evidence type="ECO:0000313" key="8">
    <source>
        <dbReference type="EMBL" id="OQE28285.1"/>
    </source>
</evidence>
<evidence type="ECO:0000256" key="3">
    <source>
        <dbReference type="ARBA" id="ARBA00022630"/>
    </source>
</evidence>
<dbReference type="EMBL" id="MLKD01000003">
    <property type="protein sequence ID" value="OQE28285.1"/>
    <property type="molecule type" value="Genomic_DNA"/>
</dbReference>
<protein>
    <recommendedName>
        <fullName evidence="7">FAD dependent oxidoreductase domain-containing protein</fullName>
    </recommendedName>
</protein>
<dbReference type="InterPro" id="IPR036188">
    <property type="entry name" value="FAD/NAD-bd_sf"/>
</dbReference>
<evidence type="ECO:0000256" key="5">
    <source>
        <dbReference type="ARBA" id="ARBA00023002"/>
    </source>
</evidence>
<dbReference type="STRING" id="303698.A0A1V6TPG3"/>
<keyword evidence="9" id="KW-1185">Reference proteome</keyword>
<evidence type="ECO:0000256" key="6">
    <source>
        <dbReference type="SAM" id="MobiDB-lite"/>
    </source>
</evidence>
<organism evidence="8 9">
    <name type="scientific">Penicillium steckii</name>
    <dbReference type="NCBI Taxonomy" id="303698"/>
    <lineage>
        <taxon>Eukaryota</taxon>
        <taxon>Fungi</taxon>
        <taxon>Dikarya</taxon>
        <taxon>Ascomycota</taxon>
        <taxon>Pezizomycotina</taxon>
        <taxon>Eurotiomycetes</taxon>
        <taxon>Eurotiomycetidae</taxon>
        <taxon>Eurotiales</taxon>
        <taxon>Aspergillaceae</taxon>
        <taxon>Penicillium</taxon>
    </lineage>
</organism>
<feature type="region of interest" description="Disordered" evidence="6">
    <location>
        <begin position="499"/>
        <end position="536"/>
    </location>
</feature>
<dbReference type="GO" id="GO:0004657">
    <property type="term" value="F:proline dehydrogenase activity"/>
    <property type="evidence" value="ECO:0007669"/>
    <property type="project" value="TreeGrafter"/>
</dbReference>
<evidence type="ECO:0000313" key="9">
    <source>
        <dbReference type="Proteomes" id="UP000191285"/>
    </source>
</evidence>
<dbReference type="PANTHER" id="PTHR10961">
    <property type="entry name" value="PEROXISOMAL SARCOSINE OXIDASE"/>
    <property type="match status" value="1"/>
</dbReference>
<dbReference type="Proteomes" id="UP000191285">
    <property type="component" value="Unassembled WGS sequence"/>
</dbReference>
<name>A0A1V6TPG3_9EURO</name>
<sequence length="536" mass="58880">MLHTQAQPRESRCRQVKFMELQFRWISGRKPKKRVRYRLLIATQCGPRGQKRPSEIENGQFIDQRFSAEKHPPSSFQKFIAPIAMEIPRNILIVGGGVFGLSTALSLRQRHPNAQITLVESSPTIPNPHGSSVDTSRIVRSDYANAAYSKLAAAAIQKWRSTPWGEQGRYTQNGLLLVYPADSVSAKEYARKSYNNVRQIEGDKVVFLPTQKDVLSVVPPYGEDLDVAGGYVNWGSGWSDAGASVAFAKQLLDKDGKVTFVHGNVERVLFDETVSASTGKGKPRAKGVVLEDGTTLRSDLVILATGAWSSRLVDLRGKAVATGQAIAYIKISDAEQRELENLPTILNFATGIFIIPPRDNLLKIARHAYGYRNPVIVPVPGATGSKETMSVSFPETGGPVPLEGQEAFREALKQLLPRFVERPFADTRICWYTDTPDGDFIVSYHPAYEGLFLATGGSGHGYKFFPVLGDKIVDAMEGTLDPELQKLWVWTEANTPSPGSVADDLFDGDGSRSGARNSNLQEELAKTKKASRESAL</sequence>
<dbReference type="GO" id="GO:0008115">
    <property type="term" value="F:sarcosine oxidase activity"/>
    <property type="evidence" value="ECO:0007669"/>
    <property type="project" value="TreeGrafter"/>
</dbReference>
<dbReference type="Gene3D" id="3.50.50.60">
    <property type="entry name" value="FAD/NAD(P)-binding domain"/>
    <property type="match status" value="1"/>
</dbReference>
<keyword evidence="5" id="KW-0560">Oxidoreductase</keyword>